<evidence type="ECO:0000313" key="1">
    <source>
        <dbReference type="EMBL" id="EMG19340.1"/>
    </source>
</evidence>
<proteinExistence type="predicted"/>
<reference evidence="1 2" key="1">
    <citation type="submission" date="2013-02" db="EMBL/GenBank/DDBJ databases">
        <authorList>
            <person name="Harkins D.M."/>
            <person name="Durkin A.S."/>
            <person name="Brinkac L.M."/>
            <person name="Haft D.H."/>
            <person name="Selengut J.D."/>
            <person name="Sanka R."/>
            <person name="DePew J."/>
            <person name="Purushe J."/>
            <person name="Tulsiani S.M."/>
            <person name="Graham G.C."/>
            <person name="Burns M.-A."/>
            <person name="Dohnt M.F."/>
            <person name="Smythe L.D."/>
            <person name="McKay D.B."/>
            <person name="Craig S.B."/>
            <person name="Vinetz J.M."/>
            <person name="Sutton G.G."/>
            <person name="Nierman W.C."/>
            <person name="Fouts D.E."/>
        </authorList>
    </citation>
    <scope>NUCLEOTIDE SEQUENCE [LARGE SCALE GENOMIC DNA]</scope>
    <source>
        <strain evidence="1 2">LT2050</strain>
    </source>
</reference>
<protein>
    <submittedName>
        <fullName evidence="1">Uncharacterized protein</fullName>
    </submittedName>
</protein>
<name>M3G244_LEPIT</name>
<organism evidence="1 2">
    <name type="scientific">Leptospira interrogans serovar Copenhageni str. LT2050</name>
    <dbReference type="NCBI Taxonomy" id="1001598"/>
    <lineage>
        <taxon>Bacteria</taxon>
        <taxon>Pseudomonadati</taxon>
        <taxon>Spirochaetota</taxon>
        <taxon>Spirochaetia</taxon>
        <taxon>Leptospirales</taxon>
        <taxon>Leptospiraceae</taxon>
        <taxon>Leptospira</taxon>
    </lineage>
</organism>
<comment type="caution">
    <text evidence="1">The sequence shown here is derived from an EMBL/GenBank/DDBJ whole genome shotgun (WGS) entry which is preliminary data.</text>
</comment>
<sequence length="66" mass="7441">MKTHTQQIVTELGKGSEPARKAASALTNISWEEVFIETVSQLDAHWKDFKTQTEEELSGVLFFGMI</sequence>
<dbReference type="Proteomes" id="UP000011778">
    <property type="component" value="Unassembled WGS sequence"/>
</dbReference>
<dbReference type="EMBL" id="AFMD02000531">
    <property type="protein sequence ID" value="EMG19340.1"/>
    <property type="molecule type" value="Genomic_DNA"/>
</dbReference>
<accession>M3G244</accession>
<gene>
    <name evidence="1" type="ORF">LEP1GSC150_2027</name>
</gene>
<evidence type="ECO:0000313" key="2">
    <source>
        <dbReference type="Proteomes" id="UP000011778"/>
    </source>
</evidence>
<dbReference type="AlphaFoldDB" id="M3G244"/>